<protein>
    <submittedName>
        <fullName evidence="2">Uncharacterized protein</fullName>
    </submittedName>
</protein>
<dbReference type="Proteomes" id="UP001154015">
    <property type="component" value="Unassembled WGS sequence"/>
</dbReference>
<comment type="caution">
    <text evidence="2">The sequence shown here is derived from an EMBL/GenBank/DDBJ whole genome shotgun (WGS) entry which is preliminary data.</text>
</comment>
<feature type="region of interest" description="Disordered" evidence="1">
    <location>
        <begin position="1"/>
        <end position="21"/>
    </location>
</feature>
<reference evidence="2" key="1">
    <citation type="submission" date="2022-03" db="EMBL/GenBank/DDBJ databases">
        <authorList>
            <person name="Leyn A S."/>
        </authorList>
    </citation>
    <scope>NUCLEOTIDE SEQUENCE</scope>
    <source>
        <strain evidence="2">Streptomyces globisporus 4-3</strain>
    </source>
</reference>
<accession>A0ABM9GQ80</accession>
<dbReference type="EMBL" id="CAKXYP010000001">
    <property type="protein sequence ID" value="CAH9413549.1"/>
    <property type="molecule type" value="Genomic_DNA"/>
</dbReference>
<organism evidence="2 3">
    <name type="scientific">Streptomyces globisporus</name>
    <dbReference type="NCBI Taxonomy" id="1908"/>
    <lineage>
        <taxon>Bacteria</taxon>
        <taxon>Bacillati</taxon>
        <taxon>Actinomycetota</taxon>
        <taxon>Actinomycetes</taxon>
        <taxon>Kitasatosporales</taxon>
        <taxon>Streptomycetaceae</taxon>
        <taxon>Streptomyces</taxon>
    </lineage>
</organism>
<gene>
    <name evidence="2" type="ORF">SGL43_00548</name>
</gene>
<evidence type="ECO:0000313" key="2">
    <source>
        <dbReference type="EMBL" id="CAH9413549.1"/>
    </source>
</evidence>
<name>A0ABM9GQ80_STRGL</name>
<sequence length="43" mass="4481">MGTIEGPVTSTTRNGCRVTRPPPDTCRRSGICATARSSSCTVP</sequence>
<evidence type="ECO:0000313" key="3">
    <source>
        <dbReference type="Proteomes" id="UP001154015"/>
    </source>
</evidence>
<keyword evidence="3" id="KW-1185">Reference proteome</keyword>
<evidence type="ECO:0000256" key="1">
    <source>
        <dbReference type="SAM" id="MobiDB-lite"/>
    </source>
</evidence>
<proteinExistence type="predicted"/>